<evidence type="ECO:0000313" key="1">
    <source>
        <dbReference type="EMBL" id="GFN78366.1"/>
    </source>
</evidence>
<evidence type="ECO:0000313" key="2">
    <source>
        <dbReference type="Proteomes" id="UP000735302"/>
    </source>
</evidence>
<reference evidence="1 2" key="1">
    <citation type="journal article" date="2021" name="Elife">
        <title>Chloroplast acquisition without the gene transfer in kleptoplastic sea slugs, Plakobranchus ocellatus.</title>
        <authorList>
            <person name="Maeda T."/>
            <person name="Takahashi S."/>
            <person name="Yoshida T."/>
            <person name="Shimamura S."/>
            <person name="Takaki Y."/>
            <person name="Nagai Y."/>
            <person name="Toyoda A."/>
            <person name="Suzuki Y."/>
            <person name="Arimoto A."/>
            <person name="Ishii H."/>
            <person name="Satoh N."/>
            <person name="Nishiyama T."/>
            <person name="Hasebe M."/>
            <person name="Maruyama T."/>
            <person name="Minagawa J."/>
            <person name="Obokata J."/>
            <person name="Shigenobu S."/>
        </authorList>
    </citation>
    <scope>NUCLEOTIDE SEQUENCE [LARGE SCALE GENOMIC DNA]</scope>
</reference>
<keyword evidence="2" id="KW-1185">Reference proteome</keyword>
<organism evidence="1 2">
    <name type="scientific">Plakobranchus ocellatus</name>
    <dbReference type="NCBI Taxonomy" id="259542"/>
    <lineage>
        <taxon>Eukaryota</taxon>
        <taxon>Metazoa</taxon>
        <taxon>Spiralia</taxon>
        <taxon>Lophotrochozoa</taxon>
        <taxon>Mollusca</taxon>
        <taxon>Gastropoda</taxon>
        <taxon>Heterobranchia</taxon>
        <taxon>Euthyneura</taxon>
        <taxon>Panpulmonata</taxon>
        <taxon>Sacoglossa</taxon>
        <taxon>Placobranchoidea</taxon>
        <taxon>Plakobranchidae</taxon>
        <taxon>Plakobranchus</taxon>
    </lineage>
</organism>
<name>A0AAV3Y8B6_9GAST</name>
<sequence>MKSSIIHRLNTVDTALHLAMAEMLYIAFHPAQHLQVFCTASPQQSDLRLLSGQDANGRTAPTDLRADSLSTVPLQVETKTFDQLYKSTVYTLFNVFSRSECNNC</sequence>
<accession>A0AAV3Y8B6</accession>
<dbReference type="EMBL" id="BLXT01000588">
    <property type="protein sequence ID" value="GFN78366.1"/>
    <property type="molecule type" value="Genomic_DNA"/>
</dbReference>
<dbReference type="Proteomes" id="UP000735302">
    <property type="component" value="Unassembled WGS sequence"/>
</dbReference>
<gene>
    <name evidence="1" type="ORF">PoB_000487200</name>
</gene>
<comment type="caution">
    <text evidence="1">The sequence shown here is derived from an EMBL/GenBank/DDBJ whole genome shotgun (WGS) entry which is preliminary data.</text>
</comment>
<dbReference type="AlphaFoldDB" id="A0AAV3Y8B6"/>
<protein>
    <submittedName>
        <fullName evidence="1">Uncharacterized protein</fullName>
    </submittedName>
</protein>
<proteinExistence type="predicted"/>